<sequence length="104" mass="11810">MDFDGILFALDDTDFEDSGSEYNPSDVVYESDSDNRIGVEPDTENTQNLVQQENNIISDEWLNVTGDFRKYIIFTGDSGIKCNIDQESKPIDIFNLFLNDDALN</sequence>
<dbReference type="EMBL" id="CARXXK010000002">
    <property type="protein sequence ID" value="CAI6352522.1"/>
    <property type="molecule type" value="Genomic_DNA"/>
</dbReference>
<proteinExistence type="predicted"/>
<dbReference type="AlphaFoldDB" id="A0AAV0W9P9"/>
<evidence type="ECO:0000313" key="2">
    <source>
        <dbReference type="Proteomes" id="UP001160148"/>
    </source>
</evidence>
<protein>
    <submittedName>
        <fullName evidence="1">Uncharacterized protein</fullName>
    </submittedName>
</protein>
<reference evidence="1 2" key="1">
    <citation type="submission" date="2023-01" db="EMBL/GenBank/DDBJ databases">
        <authorList>
            <person name="Whitehead M."/>
        </authorList>
    </citation>
    <scope>NUCLEOTIDE SEQUENCE [LARGE SCALE GENOMIC DNA]</scope>
</reference>
<dbReference type="Proteomes" id="UP001160148">
    <property type="component" value="Unassembled WGS sequence"/>
</dbReference>
<gene>
    <name evidence="1" type="ORF">MEUPH1_LOCUS8753</name>
</gene>
<name>A0AAV0W9P9_9HEMI</name>
<evidence type="ECO:0000313" key="1">
    <source>
        <dbReference type="EMBL" id="CAI6352522.1"/>
    </source>
</evidence>
<accession>A0AAV0W9P9</accession>
<comment type="caution">
    <text evidence="1">The sequence shown here is derived from an EMBL/GenBank/DDBJ whole genome shotgun (WGS) entry which is preliminary data.</text>
</comment>
<organism evidence="1 2">
    <name type="scientific">Macrosiphum euphorbiae</name>
    <name type="common">potato aphid</name>
    <dbReference type="NCBI Taxonomy" id="13131"/>
    <lineage>
        <taxon>Eukaryota</taxon>
        <taxon>Metazoa</taxon>
        <taxon>Ecdysozoa</taxon>
        <taxon>Arthropoda</taxon>
        <taxon>Hexapoda</taxon>
        <taxon>Insecta</taxon>
        <taxon>Pterygota</taxon>
        <taxon>Neoptera</taxon>
        <taxon>Paraneoptera</taxon>
        <taxon>Hemiptera</taxon>
        <taxon>Sternorrhyncha</taxon>
        <taxon>Aphidomorpha</taxon>
        <taxon>Aphidoidea</taxon>
        <taxon>Aphididae</taxon>
        <taxon>Macrosiphini</taxon>
        <taxon>Macrosiphum</taxon>
    </lineage>
</organism>
<keyword evidence="2" id="KW-1185">Reference proteome</keyword>